<proteinExistence type="predicted"/>
<dbReference type="InterPro" id="IPR043129">
    <property type="entry name" value="ATPase_NBD"/>
</dbReference>
<comment type="caution">
    <text evidence="1">The sequence shown here is derived from an EMBL/GenBank/DDBJ whole genome shotgun (WGS) entry which is preliminary data.</text>
</comment>
<gene>
    <name evidence="1" type="ORF">H9853_07845</name>
</gene>
<protein>
    <recommendedName>
        <fullName evidence="3">N-acetylglucosamine kinase</fullName>
    </recommendedName>
</protein>
<dbReference type="Gene3D" id="1.10.720.160">
    <property type="match status" value="1"/>
</dbReference>
<dbReference type="PANTHER" id="PTHR43190">
    <property type="entry name" value="N-ACETYL-D-GLUCOSAMINE KINASE"/>
    <property type="match status" value="1"/>
</dbReference>
<reference evidence="1" key="2">
    <citation type="submission" date="2021-04" db="EMBL/GenBank/DDBJ databases">
        <authorList>
            <person name="Gilroy R."/>
        </authorList>
    </citation>
    <scope>NUCLEOTIDE SEQUENCE</scope>
    <source>
        <strain evidence="1">1719</strain>
    </source>
</reference>
<dbReference type="AlphaFoldDB" id="A0A9D2AYI4"/>
<evidence type="ECO:0008006" key="3">
    <source>
        <dbReference type="Google" id="ProtNLM"/>
    </source>
</evidence>
<dbReference type="PANTHER" id="PTHR43190:SF3">
    <property type="entry name" value="N-ACETYL-D-GLUCOSAMINE KINASE"/>
    <property type="match status" value="1"/>
</dbReference>
<evidence type="ECO:0000313" key="1">
    <source>
        <dbReference type="EMBL" id="HIX54922.1"/>
    </source>
</evidence>
<reference evidence="1" key="1">
    <citation type="journal article" date="2021" name="PeerJ">
        <title>Extensive microbial diversity within the chicken gut microbiome revealed by metagenomics and culture.</title>
        <authorList>
            <person name="Gilroy R."/>
            <person name="Ravi A."/>
            <person name="Getino M."/>
            <person name="Pursley I."/>
            <person name="Horton D.L."/>
            <person name="Alikhan N.F."/>
            <person name="Baker D."/>
            <person name="Gharbi K."/>
            <person name="Hall N."/>
            <person name="Watson M."/>
            <person name="Adriaenssens E.M."/>
            <person name="Foster-Nyarko E."/>
            <person name="Jarju S."/>
            <person name="Secka A."/>
            <person name="Antonio M."/>
            <person name="Oren A."/>
            <person name="Chaudhuri R.R."/>
            <person name="La Ragione R."/>
            <person name="Hildebrand F."/>
            <person name="Pallen M.J."/>
        </authorList>
    </citation>
    <scope>NUCLEOTIDE SEQUENCE</scope>
    <source>
        <strain evidence="1">1719</strain>
    </source>
</reference>
<dbReference type="InterPro" id="IPR052519">
    <property type="entry name" value="Euk-type_GlcNAc_Kinase"/>
</dbReference>
<organism evidence="1 2">
    <name type="scientific">Candidatus Sphingobacterium stercoripullorum</name>
    <dbReference type="NCBI Taxonomy" id="2838759"/>
    <lineage>
        <taxon>Bacteria</taxon>
        <taxon>Pseudomonadati</taxon>
        <taxon>Bacteroidota</taxon>
        <taxon>Sphingobacteriia</taxon>
        <taxon>Sphingobacteriales</taxon>
        <taxon>Sphingobacteriaceae</taxon>
        <taxon>Sphingobacterium</taxon>
    </lineage>
</organism>
<sequence>MIVIIFSGSRYADWRLADKGQVIYGFRTSGINSYLQDERYINQLLNKDTNLIYNAEKIKKIYFFGAGVSSKERQKKIENVFHKFFKNAKAKANHDIFASAIATLGDESGIVGIIGSGSNAAYYNGKKIQPNNFGLGYILGDEGSTNWIGKKLLKDFLTDNLPPVIREKLLLEYDLDRKAIFERIYHHPNPNLYLTSFSEFIFENKEELYINNLIKKGLDAYVKTYLIPLAEEHPDSKFGFTGSVANNYPELLKAAAENHHIKVGTIIKDPIQQLVKYYLKIN</sequence>
<dbReference type="CDD" id="cd24079">
    <property type="entry name" value="ASKHA_NBD_PG1100-like"/>
    <property type="match status" value="1"/>
</dbReference>
<accession>A0A9D2AYI4</accession>
<name>A0A9D2AYI4_9SPHI</name>
<dbReference type="Proteomes" id="UP000824156">
    <property type="component" value="Unassembled WGS sequence"/>
</dbReference>
<evidence type="ECO:0000313" key="2">
    <source>
        <dbReference type="Proteomes" id="UP000824156"/>
    </source>
</evidence>
<dbReference type="EMBL" id="DXEZ01000218">
    <property type="protein sequence ID" value="HIX54922.1"/>
    <property type="molecule type" value="Genomic_DNA"/>
</dbReference>
<dbReference type="Gene3D" id="3.30.420.40">
    <property type="match status" value="2"/>
</dbReference>
<dbReference type="SUPFAM" id="SSF53067">
    <property type="entry name" value="Actin-like ATPase domain"/>
    <property type="match status" value="2"/>
</dbReference>